<protein>
    <submittedName>
        <fullName evidence="1">Uncharacterized protein</fullName>
    </submittedName>
</protein>
<reference evidence="2" key="1">
    <citation type="journal article" date="2011" name="J. Bacteriol.">
        <title>Genome sequences of eight morphologically diverse alphaproteobacteria.</title>
        <authorList>
            <consortium name="US DOE Joint Genome Institute"/>
            <person name="Brown P.J."/>
            <person name="Kysela D.T."/>
            <person name="Buechlein A."/>
            <person name="Hemmerich C."/>
            <person name="Brun Y.V."/>
        </authorList>
    </citation>
    <scope>NUCLEOTIDE SEQUENCE [LARGE SCALE GENOMIC DNA]</scope>
    <source>
        <strain evidence="2">ATCC 49814 / DSM 5838 / IFAM 1418</strain>
    </source>
</reference>
<dbReference type="HOGENOM" id="CLU_1776022_0_0_5"/>
<name>C6XNS7_HIRBI</name>
<proteinExistence type="predicted"/>
<dbReference type="AlphaFoldDB" id="C6XNS7"/>
<dbReference type="KEGG" id="hba:Hbal_0628"/>
<gene>
    <name evidence="1" type="ordered locus">Hbal_0628</name>
</gene>
<sequence>MGDLYGNRAWLILAFLIADVMRNTLKLVLPVIIPSWRFFDAIAPSPRIEYALLTDGEEAPIAWVELRPRPKTISFLTMLRRILWNPVWNETLFLVSCSERLLANPTQHSEDEIFDRVFADIALTDCLESTKCFVQFRLMSVHRELSDLVREETFRSAIRPLDKGGAA</sequence>
<dbReference type="STRING" id="582402.Hbal_0628"/>
<accession>C6XNS7</accession>
<organism evidence="1 2">
    <name type="scientific">Hirschia baltica (strain ATCC 49814 / DSM 5838 / IFAM 1418)</name>
    <dbReference type="NCBI Taxonomy" id="582402"/>
    <lineage>
        <taxon>Bacteria</taxon>
        <taxon>Pseudomonadati</taxon>
        <taxon>Pseudomonadota</taxon>
        <taxon>Alphaproteobacteria</taxon>
        <taxon>Hyphomonadales</taxon>
        <taxon>Hyphomonadaceae</taxon>
        <taxon>Hirschia</taxon>
    </lineage>
</organism>
<dbReference type="Proteomes" id="UP000002745">
    <property type="component" value="Chromosome"/>
</dbReference>
<evidence type="ECO:0000313" key="2">
    <source>
        <dbReference type="Proteomes" id="UP000002745"/>
    </source>
</evidence>
<keyword evidence="2" id="KW-1185">Reference proteome</keyword>
<evidence type="ECO:0000313" key="1">
    <source>
        <dbReference type="EMBL" id="ACT58330.1"/>
    </source>
</evidence>
<dbReference type="eggNOG" id="ENOG5032VV4">
    <property type="taxonomic scope" value="Bacteria"/>
</dbReference>
<dbReference type="EMBL" id="CP001678">
    <property type="protein sequence ID" value="ACT58330.1"/>
    <property type="molecule type" value="Genomic_DNA"/>
</dbReference>